<dbReference type="AlphaFoldDB" id="A0A6P8UN76"/>
<dbReference type="OrthoDB" id="8945510at2759"/>
<keyword evidence="3" id="KW-0539">Nucleus</keyword>
<dbReference type="RefSeq" id="XP_034078368.1">
    <property type="nucleotide sequence ID" value="XM_034222477.1"/>
</dbReference>
<name>A0A6P8UN76_GYMAC</name>
<evidence type="ECO:0000256" key="4">
    <source>
        <dbReference type="SAM" id="MobiDB-lite"/>
    </source>
</evidence>
<dbReference type="Pfam" id="PF15427">
    <property type="entry name" value="S100PBPR"/>
    <property type="match status" value="1"/>
</dbReference>
<comment type="subcellular location">
    <subcellularLocation>
        <location evidence="1">Nucleus</location>
    </subcellularLocation>
</comment>
<dbReference type="GeneID" id="117550138"/>
<accession>A0A6P8UN76</accession>
<reference evidence="6" key="1">
    <citation type="submission" date="2025-08" db="UniProtKB">
        <authorList>
            <consortium name="RefSeq"/>
        </authorList>
    </citation>
    <scope>IDENTIFICATION</scope>
</reference>
<dbReference type="GO" id="GO:0005634">
    <property type="term" value="C:nucleus"/>
    <property type="evidence" value="ECO:0007669"/>
    <property type="project" value="UniProtKB-SubCell"/>
</dbReference>
<feature type="region of interest" description="Disordered" evidence="4">
    <location>
        <begin position="315"/>
        <end position="344"/>
    </location>
</feature>
<dbReference type="KEGG" id="gacu:117550138"/>
<organism evidence="5 6">
    <name type="scientific">Gymnodraco acuticeps</name>
    <name type="common">Antarctic dragonfish</name>
    <dbReference type="NCBI Taxonomy" id="8218"/>
    <lineage>
        <taxon>Eukaryota</taxon>
        <taxon>Metazoa</taxon>
        <taxon>Chordata</taxon>
        <taxon>Craniata</taxon>
        <taxon>Vertebrata</taxon>
        <taxon>Euteleostomi</taxon>
        <taxon>Actinopterygii</taxon>
        <taxon>Neopterygii</taxon>
        <taxon>Teleostei</taxon>
        <taxon>Neoteleostei</taxon>
        <taxon>Acanthomorphata</taxon>
        <taxon>Eupercaria</taxon>
        <taxon>Perciformes</taxon>
        <taxon>Notothenioidei</taxon>
        <taxon>Bathydraconidae</taxon>
        <taxon>Gymnodraco</taxon>
    </lineage>
</organism>
<proteinExistence type="predicted"/>
<evidence type="ECO:0000256" key="3">
    <source>
        <dbReference type="ARBA" id="ARBA00023242"/>
    </source>
</evidence>
<dbReference type="GO" id="GO:0048306">
    <property type="term" value="F:calcium-dependent protein binding"/>
    <property type="evidence" value="ECO:0007669"/>
    <property type="project" value="InterPro"/>
</dbReference>
<protein>
    <recommendedName>
        <fullName evidence="2">S100P-binding protein</fullName>
    </recommendedName>
</protein>
<sequence>MDKNANSTNFIFTMPGTDKHFKPLSKYSRMVACEQKTDVNDPRKSESNPFVNFEFELINNSDKRKVEDSCIGDSYETPAKKTCIQNDLSPDLGYFSPPSRADSVSPFSTSFAVLLNDTKDVSKETIETVSSPLQLEQVEGKPLSLGERVDNGTVLHRLTCDGADSKQTVVQDEGPVECLEGEVEDAWNIGSSISNSSMFEATPAGEEFTLDTSYEPSLPLQVQVKSVVVNPNRRTETAAPTKVIVPIKWSAEDNRLYAPAVSSASTQRPVVFVTKGDWEREKRLYVHSVTRHMKEHPGANKDAMSELMTLMNSVADQSPGADGKQWQHPSDLTRRNYQRRLGRETPKMTLHEWKTETIPTRKRFAKVPKTFKRSSFL</sequence>
<keyword evidence="5" id="KW-1185">Reference proteome</keyword>
<dbReference type="Proteomes" id="UP000515161">
    <property type="component" value="Unplaced"/>
</dbReference>
<evidence type="ECO:0000256" key="2">
    <source>
        <dbReference type="ARBA" id="ARBA00020595"/>
    </source>
</evidence>
<evidence type="ECO:0000313" key="6">
    <source>
        <dbReference type="RefSeq" id="XP_034078368.1"/>
    </source>
</evidence>
<dbReference type="InterPro" id="IPR026097">
    <property type="entry name" value="S100PBP"/>
</dbReference>
<dbReference type="PANTHER" id="PTHR14455">
    <property type="entry name" value="ASKOPOS"/>
    <property type="match status" value="1"/>
</dbReference>
<gene>
    <name evidence="6" type="primary">LOC117550138</name>
</gene>
<evidence type="ECO:0000313" key="5">
    <source>
        <dbReference type="Proteomes" id="UP000515161"/>
    </source>
</evidence>
<dbReference type="InParanoid" id="A0A6P8UN76"/>
<evidence type="ECO:0000256" key="1">
    <source>
        <dbReference type="ARBA" id="ARBA00004123"/>
    </source>
</evidence>
<dbReference type="PANTHER" id="PTHR14455:SF0">
    <property type="entry name" value="S100P-BINDING PROTEIN"/>
    <property type="match status" value="1"/>
</dbReference>